<accession>A0A140DTZ1</accession>
<protein>
    <submittedName>
        <fullName evidence="2">Uncharacterized protein</fullName>
    </submittedName>
</protein>
<dbReference type="EMBL" id="CP011391">
    <property type="protein sequence ID" value="AMK54118.1"/>
    <property type="molecule type" value="Genomic_DNA"/>
</dbReference>
<sequence length="72" mass="8032">MIRHLLFCRRKAGLVQGFKDVHDFIVSDARNPVSTGLEPDMGCARSLPSSAGQEKRLPQWEPYMDDISQSAA</sequence>
<feature type="region of interest" description="Disordered" evidence="1">
    <location>
        <begin position="37"/>
        <end position="72"/>
    </location>
</feature>
<name>A0A140DTZ1_9FIRM</name>
<dbReference type="AlphaFoldDB" id="A0A140DTZ1"/>
<keyword evidence="3" id="KW-1185">Reference proteome</keyword>
<reference evidence="2 3" key="1">
    <citation type="journal article" date="2016" name="Gut Pathog.">
        <title>Whole genome sequencing of "Faecalibaculum rodentium" ALO17, isolated from C57BL/6J laboratory mouse feces.</title>
        <authorList>
            <person name="Lim S."/>
            <person name="Chang D.H."/>
            <person name="Ahn S."/>
            <person name="Kim B.C."/>
        </authorList>
    </citation>
    <scope>NUCLEOTIDE SEQUENCE [LARGE SCALE GENOMIC DNA]</scope>
    <source>
        <strain evidence="2 3">Alo17</strain>
    </source>
</reference>
<proteinExistence type="predicted"/>
<organism evidence="2 3">
    <name type="scientific">Faecalibaculum rodentium</name>
    <dbReference type="NCBI Taxonomy" id="1702221"/>
    <lineage>
        <taxon>Bacteria</taxon>
        <taxon>Bacillati</taxon>
        <taxon>Bacillota</taxon>
        <taxon>Erysipelotrichia</taxon>
        <taxon>Erysipelotrichales</taxon>
        <taxon>Erysipelotrichaceae</taxon>
        <taxon>Faecalibaculum</taxon>
    </lineage>
</organism>
<gene>
    <name evidence="2" type="ORF">AALO17_09840</name>
</gene>
<dbReference type="KEGG" id="fro:AALO17_09840"/>
<evidence type="ECO:0000256" key="1">
    <source>
        <dbReference type="SAM" id="MobiDB-lite"/>
    </source>
</evidence>
<dbReference type="Proteomes" id="UP000069771">
    <property type="component" value="Chromosome"/>
</dbReference>
<evidence type="ECO:0000313" key="3">
    <source>
        <dbReference type="Proteomes" id="UP000069771"/>
    </source>
</evidence>
<evidence type="ECO:0000313" key="2">
    <source>
        <dbReference type="EMBL" id="AMK54118.1"/>
    </source>
</evidence>